<dbReference type="Proteomes" id="UP000070544">
    <property type="component" value="Unassembled WGS sequence"/>
</dbReference>
<feature type="compositionally biased region" description="Low complexity" evidence="1">
    <location>
        <begin position="123"/>
        <end position="154"/>
    </location>
</feature>
<feature type="compositionally biased region" description="Low complexity" evidence="1">
    <location>
        <begin position="1"/>
        <end position="14"/>
    </location>
</feature>
<keyword evidence="3" id="KW-1185">Reference proteome</keyword>
<protein>
    <submittedName>
        <fullName evidence="2">Uncharacterized protein</fullName>
    </submittedName>
</protein>
<evidence type="ECO:0000256" key="1">
    <source>
        <dbReference type="SAM" id="MobiDB-lite"/>
    </source>
</evidence>
<name>A0A139AEH9_GONPJ</name>
<organism evidence="2 3">
    <name type="scientific">Gonapodya prolifera (strain JEL478)</name>
    <name type="common">Monoblepharis prolifera</name>
    <dbReference type="NCBI Taxonomy" id="1344416"/>
    <lineage>
        <taxon>Eukaryota</taxon>
        <taxon>Fungi</taxon>
        <taxon>Fungi incertae sedis</taxon>
        <taxon>Chytridiomycota</taxon>
        <taxon>Chytridiomycota incertae sedis</taxon>
        <taxon>Monoblepharidomycetes</taxon>
        <taxon>Monoblepharidales</taxon>
        <taxon>Gonapodyaceae</taxon>
        <taxon>Gonapodya</taxon>
    </lineage>
</organism>
<dbReference type="EMBL" id="KQ965763">
    <property type="protein sequence ID" value="KXS15201.1"/>
    <property type="molecule type" value="Genomic_DNA"/>
</dbReference>
<accession>A0A139AEH9</accession>
<evidence type="ECO:0000313" key="3">
    <source>
        <dbReference type="Proteomes" id="UP000070544"/>
    </source>
</evidence>
<evidence type="ECO:0000313" key="2">
    <source>
        <dbReference type="EMBL" id="KXS15201.1"/>
    </source>
</evidence>
<dbReference type="AlphaFoldDB" id="A0A139AEH9"/>
<feature type="region of interest" description="Disordered" evidence="1">
    <location>
        <begin position="122"/>
        <end position="154"/>
    </location>
</feature>
<sequence length="201" mass="21322">MSLPSLESLGLLHLGTREPSSHLQPSRSPPLPASSAPGVAFSSSESFASKPVDPGRDPRDTSALNAFANPLAFDTQSSHSPRVDSLPALPSFNPHGDWAERHPYLQGAVLSEAAQLYKPQQFSLSPPSLSASSSSSSLSLSHPTLPPSSSSSWSAWNVTEQGRWAEPLPLNPMDALSAVARDAGRRFAIETQYSSASYSAR</sequence>
<proteinExistence type="predicted"/>
<feature type="region of interest" description="Disordered" evidence="1">
    <location>
        <begin position="1"/>
        <end position="97"/>
    </location>
</feature>
<reference evidence="2 3" key="1">
    <citation type="journal article" date="2015" name="Genome Biol. Evol.">
        <title>Phylogenomic analyses indicate that early fungi evolved digesting cell walls of algal ancestors of land plants.</title>
        <authorList>
            <person name="Chang Y."/>
            <person name="Wang S."/>
            <person name="Sekimoto S."/>
            <person name="Aerts A.L."/>
            <person name="Choi C."/>
            <person name="Clum A."/>
            <person name="LaButti K.M."/>
            <person name="Lindquist E.A."/>
            <person name="Yee Ngan C."/>
            <person name="Ohm R.A."/>
            <person name="Salamov A.A."/>
            <person name="Grigoriev I.V."/>
            <person name="Spatafora J.W."/>
            <person name="Berbee M.L."/>
        </authorList>
    </citation>
    <scope>NUCLEOTIDE SEQUENCE [LARGE SCALE GENOMIC DNA]</scope>
    <source>
        <strain evidence="2 3">JEL478</strain>
    </source>
</reference>
<gene>
    <name evidence="2" type="ORF">M427DRAFT_326123</name>
</gene>